<dbReference type="CDD" id="cd01651">
    <property type="entry name" value="RT_G2_intron"/>
    <property type="match status" value="1"/>
</dbReference>
<evidence type="ECO:0000313" key="2">
    <source>
        <dbReference type="EMBL" id="ATE58458.1"/>
    </source>
</evidence>
<keyword evidence="2" id="KW-0548">Nucleotidyltransferase</keyword>
<keyword evidence="3" id="KW-1185">Reference proteome</keyword>
<dbReference type="PANTHER" id="PTHR34047:SF10">
    <property type="entry name" value="GROUP II INTRON-ASSOCIATED OPEN READING FRAME"/>
    <property type="match status" value="1"/>
</dbReference>
<dbReference type="Pfam" id="PF08388">
    <property type="entry name" value="GIIM"/>
    <property type="match status" value="1"/>
</dbReference>
<evidence type="ECO:0000313" key="3">
    <source>
        <dbReference type="Proteomes" id="UP000218505"/>
    </source>
</evidence>
<dbReference type="InterPro" id="IPR025960">
    <property type="entry name" value="RVT_N"/>
</dbReference>
<dbReference type="Proteomes" id="UP000218505">
    <property type="component" value="Chromosome"/>
</dbReference>
<sequence length="578" mass="66640">MGVTASRVANGPEDDFLDWDRIDFPAAEKSVRRLRRRIFTASQAGDLKKVRNLQKLMLRSRGNTVVSVRRVTQVNAGRRTAGVDGRVVAFDDQRAMLVWWVHRQVRPWRAKPVRRVYIPKANGKQRPLGIPVVVDRVLQARMVNALEPEWEARFEPRSYGFRPGRGCQDAVAQIFQSSRGKNPSRRWILDADLAAAFDRVDHEHLLARLGNLPGRGLVRQWLKAGAVDRGRFVPTGEGTPQGGVISPLLLNIALHGMEAAAGVRYRNLSGRIGYTEPGSPILVRYADDLVALCHTRDQAELVKSRLEEWLKPGGLSFNEDKTRIAHLDDDGYDFLGFTVRRYNGKLLVKPSRDAVARIRRRLRAEILSRNGDDVTALLRALNPIVRGWSAYYRTVVSKKVFNDLDSYVFHLLYKWGLRRHPRKSRRWMISRYFGRFNKSRNDNWVFGDHETGGYLQKFSWTRIVRHVMVIGTASVDDPTFTEYWARRRRRSILPVDTTTLRLLKQQQGRCWVCADYLLYADHQPRSPNEWEQWLRVVKKAMNAQHVASVSSDVTNNEPIRLMHSYCRARFRQEEQQSA</sequence>
<reference evidence="2" key="1">
    <citation type="submission" date="2017-09" db="EMBL/GenBank/DDBJ databases">
        <title>Complete Genome Sequence of ansamitocin-producing Bacterium Actinosynnema pretiosum X47.</title>
        <authorList>
            <person name="Cao G."/>
            <person name="Zong G."/>
            <person name="Zhong C."/>
            <person name="Fu J."/>
        </authorList>
    </citation>
    <scope>NUCLEOTIDE SEQUENCE [LARGE SCALE GENOMIC DNA]</scope>
    <source>
        <strain evidence="2">X47</strain>
    </source>
</reference>
<dbReference type="AlphaFoldDB" id="A0A290ZHG6"/>
<dbReference type="InterPro" id="IPR043502">
    <property type="entry name" value="DNA/RNA_pol_sf"/>
</dbReference>
<dbReference type="InterPro" id="IPR051083">
    <property type="entry name" value="GrpII_Intron_Splice-Mob/Def"/>
</dbReference>
<dbReference type="SUPFAM" id="SSF56672">
    <property type="entry name" value="DNA/RNA polymerases"/>
    <property type="match status" value="1"/>
</dbReference>
<dbReference type="PROSITE" id="PS50878">
    <property type="entry name" value="RT_POL"/>
    <property type="match status" value="1"/>
</dbReference>
<dbReference type="GO" id="GO:0003964">
    <property type="term" value="F:RNA-directed DNA polymerase activity"/>
    <property type="evidence" value="ECO:0007669"/>
    <property type="project" value="UniProtKB-KW"/>
</dbReference>
<proteinExistence type="predicted"/>
<dbReference type="InterPro" id="IPR000477">
    <property type="entry name" value="RT_dom"/>
</dbReference>
<dbReference type="NCBIfam" id="TIGR04416">
    <property type="entry name" value="group_II_RT_mat"/>
    <property type="match status" value="1"/>
</dbReference>
<gene>
    <name evidence="2" type="primary">ltrA</name>
    <name evidence="2" type="ORF">CNX65_29455</name>
</gene>
<name>A0A290ZHG6_9PSEU</name>
<dbReference type="Pfam" id="PF13655">
    <property type="entry name" value="RVT_N"/>
    <property type="match status" value="1"/>
</dbReference>
<dbReference type="InterPro" id="IPR030931">
    <property type="entry name" value="Group_II_RT_mat"/>
</dbReference>
<organism evidence="2 3">
    <name type="scientific">Actinosynnema pretiosum</name>
    <dbReference type="NCBI Taxonomy" id="42197"/>
    <lineage>
        <taxon>Bacteria</taxon>
        <taxon>Bacillati</taxon>
        <taxon>Actinomycetota</taxon>
        <taxon>Actinomycetes</taxon>
        <taxon>Pseudonocardiales</taxon>
        <taxon>Pseudonocardiaceae</taxon>
        <taxon>Actinosynnema</taxon>
    </lineage>
</organism>
<feature type="domain" description="Reverse transcriptase" evidence="1">
    <location>
        <begin position="99"/>
        <end position="339"/>
    </location>
</feature>
<dbReference type="InterPro" id="IPR013597">
    <property type="entry name" value="Mat_intron_G2"/>
</dbReference>
<dbReference type="PANTHER" id="PTHR34047">
    <property type="entry name" value="NUCLEAR INTRON MATURASE 1, MITOCHONDRIAL-RELATED"/>
    <property type="match status" value="1"/>
</dbReference>
<dbReference type="Pfam" id="PF00078">
    <property type="entry name" value="RVT_1"/>
    <property type="match status" value="1"/>
</dbReference>
<evidence type="ECO:0000259" key="1">
    <source>
        <dbReference type="PROSITE" id="PS50878"/>
    </source>
</evidence>
<dbReference type="KEGG" id="apre:CNX65_29455"/>
<accession>A0A290ZHG6</accession>
<keyword evidence="2" id="KW-0695">RNA-directed DNA polymerase</keyword>
<protein>
    <submittedName>
        <fullName evidence="2">Group II intron reverse transcriptase/maturase</fullName>
    </submittedName>
</protein>
<dbReference type="EMBL" id="CP023445">
    <property type="protein sequence ID" value="ATE58458.1"/>
    <property type="molecule type" value="Genomic_DNA"/>
</dbReference>
<keyword evidence="2" id="KW-0808">Transferase</keyword>